<dbReference type="GO" id="GO:0005737">
    <property type="term" value="C:cytoplasm"/>
    <property type="evidence" value="ECO:0007669"/>
    <property type="project" value="TreeGrafter"/>
</dbReference>
<keyword evidence="4" id="KW-0808">Transferase</keyword>
<dbReference type="OrthoDB" id="354826at2759"/>
<keyword evidence="1 3" id="KW-0547">Nucleotide-binding</keyword>
<sequence>MDPQQLIDNLNDILLSDYFRYIEVLGRGSFGIVVAAYSQQLDKVVAIKITPYFEQENESSLLQESSHPNIVKLYKVLVAYNFIYLIMERLIGTTLDVVLKEQTLDEFQIRNIMLQVLNALAFIHRKGIIHRDLKPENIFISNGNHVKLIDLGLGYQIVCRGIIGQQVGTPYYIAPELINGCEQTQALDIFSLGVIFYQMLCNNKHPIWTEGQTKKEYYHTLSREFHITYPPHLSEMAQDFIKNTLTRSPIDRMTAEQCLEHPWLLGEDRKSHPITNKEIIQRYNFIQKFQLIVKALQMVKVFKQQCHEEMYYLKSQNSDEINEIFLNDDAPKTQRVYTDTHINIRHHQKTYYKPQSLKTIQLTKMTSSQDLVSSTKNKMLNSNRCYNCTSRYKTSLDIQLPKVNSQKRIHLQLPSISPYQTRQSSFVFRQQ</sequence>
<dbReference type="GO" id="GO:0010506">
    <property type="term" value="P:regulation of autophagy"/>
    <property type="evidence" value="ECO:0007669"/>
    <property type="project" value="InterPro"/>
</dbReference>
<comment type="similarity">
    <text evidence="4">Belongs to the protein kinase superfamily.</text>
</comment>
<keyword evidence="4" id="KW-0723">Serine/threonine-protein kinase</keyword>
<feature type="binding site" evidence="3">
    <location>
        <position position="48"/>
    </location>
    <ligand>
        <name>ATP</name>
        <dbReference type="ChEBI" id="CHEBI:30616"/>
    </ligand>
</feature>
<dbReference type="PROSITE" id="PS50011">
    <property type="entry name" value="PROTEIN_KINASE_DOM"/>
    <property type="match status" value="1"/>
</dbReference>
<organism evidence="6 7">
    <name type="scientific">Paramecium octaurelia</name>
    <dbReference type="NCBI Taxonomy" id="43137"/>
    <lineage>
        <taxon>Eukaryota</taxon>
        <taxon>Sar</taxon>
        <taxon>Alveolata</taxon>
        <taxon>Ciliophora</taxon>
        <taxon>Intramacronucleata</taxon>
        <taxon>Oligohymenophorea</taxon>
        <taxon>Peniculida</taxon>
        <taxon>Parameciidae</taxon>
        <taxon>Paramecium</taxon>
    </lineage>
</organism>
<dbReference type="FunFam" id="1.10.510.10:FF:001468">
    <property type="entry name" value="Uncharacterized protein"/>
    <property type="match status" value="1"/>
</dbReference>
<dbReference type="OMA" id="THINIRH"/>
<dbReference type="EMBL" id="CAJJDP010000124">
    <property type="protein sequence ID" value="CAD8201339.1"/>
    <property type="molecule type" value="Genomic_DNA"/>
</dbReference>
<keyword evidence="2 3" id="KW-0067">ATP-binding</keyword>
<dbReference type="PANTHER" id="PTHR24348">
    <property type="entry name" value="SERINE/THREONINE-PROTEIN KINASE UNC-51-RELATED"/>
    <property type="match status" value="1"/>
</dbReference>
<reference evidence="6" key="1">
    <citation type="submission" date="2021-01" db="EMBL/GenBank/DDBJ databases">
        <authorList>
            <consortium name="Genoscope - CEA"/>
            <person name="William W."/>
        </authorList>
    </citation>
    <scope>NUCLEOTIDE SEQUENCE</scope>
</reference>
<evidence type="ECO:0000313" key="7">
    <source>
        <dbReference type="Proteomes" id="UP000683925"/>
    </source>
</evidence>
<dbReference type="GO" id="GO:0005524">
    <property type="term" value="F:ATP binding"/>
    <property type="evidence" value="ECO:0007669"/>
    <property type="project" value="UniProtKB-UniRule"/>
</dbReference>
<dbReference type="InterPro" id="IPR045269">
    <property type="entry name" value="Atg1-like"/>
</dbReference>
<gene>
    <name evidence="6" type="ORF">POCTA_138.1.T1240043</name>
</gene>
<evidence type="ECO:0000259" key="5">
    <source>
        <dbReference type="PROSITE" id="PS50011"/>
    </source>
</evidence>
<evidence type="ECO:0000256" key="2">
    <source>
        <dbReference type="ARBA" id="ARBA00022840"/>
    </source>
</evidence>
<dbReference type="InterPro" id="IPR000719">
    <property type="entry name" value="Prot_kinase_dom"/>
</dbReference>
<keyword evidence="4" id="KW-0418">Kinase</keyword>
<protein>
    <recommendedName>
        <fullName evidence="5">Protein kinase domain-containing protein</fullName>
    </recommendedName>
</protein>
<dbReference type="InterPro" id="IPR017441">
    <property type="entry name" value="Protein_kinase_ATP_BS"/>
</dbReference>
<name>A0A8S1XKD9_PAROT</name>
<evidence type="ECO:0000256" key="1">
    <source>
        <dbReference type="ARBA" id="ARBA00022741"/>
    </source>
</evidence>
<dbReference type="Proteomes" id="UP000683925">
    <property type="component" value="Unassembled WGS sequence"/>
</dbReference>
<dbReference type="PROSITE" id="PS00108">
    <property type="entry name" value="PROTEIN_KINASE_ST"/>
    <property type="match status" value="1"/>
</dbReference>
<evidence type="ECO:0000256" key="4">
    <source>
        <dbReference type="RuleBase" id="RU000304"/>
    </source>
</evidence>
<dbReference type="PROSITE" id="PS00107">
    <property type="entry name" value="PROTEIN_KINASE_ATP"/>
    <property type="match status" value="1"/>
</dbReference>
<dbReference type="AlphaFoldDB" id="A0A8S1XKD9"/>
<dbReference type="GO" id="GO:0004674">
    <property type="term" value="F:protein serine/threonine kinase activity"/>
    <property type="evidence" value="ECO:0007669"/>
    <property type="project" value="UniProtKB-KW"/>
</dbReference>
<dbReference type="InterPro" id="IPR008271">
    <property type="entry name" value="Ser/Thr_kinase_AS"/>
</dbReference>
<dbReference type="SMART" id="SM00220">
    <property type="entry name" value="S_TKc"/>
    <property type="match status" value="1"/>
</dbReference>
<feature type="domain" description="Protein kinase" evidence="5">
    <location>
        <begin position="19"/>
        <end position="264"/>
    </location>
</feature>
<comment type="caution">
    <text evidence="6">The sequence shown here is derived from an EMBL/GenBank/DDBJ whole genome shotgun (WGS) entry which is preliminary data.</text>
</comment>
<dbReference type="Pfam" id="PF00069">
    <property type="entry name" value="Pkinase"/>
    <property type="match status" value="1"/>
</dbReference>
<evidence type="ECO:0000256" key="3">
    <source>
        <dbReference type="PROSITE-ProRule" id="PRU10141"/>
    </source>
</evidence>
<accession>A0A8S1XKD9</accession>
<proteinExistence type="inferred from homology"/>
<evidence type="ECO:0000313" key="6">
    <source>
        <dbReference type="EMBL" id="CAD8201339.1"/>
    </source>
</evidence>
<keyword evidence="7" id="KW-1185">Reference proteome</keyword>